<proteinExistence type="predicted"/>
<dbReference type="Gene3D" id="3.90.1750.20">
    <property type="entry name" value="Putative Large Serine Recombinase, Chain B, Domain 2"/>
    <property type="match status" value="1"/>
</dbReference>
<evidence type="ECO:0000313" key="7">
    <source>
        <dbReference type="Proteomes" id="UP000327026"/>
    </source>
</evidence>
<evidence type="ECO:0000256" key="3">
    <source>
        <dbReference type="SAM" id="Coils"/>
    </source>
</evidence>
<dbReference type="PROSITE" id="PS51737">
    <property type="entry name" value="RECOMBINASE_DNA_BIND"/>
    <property type="match status" value="1"/>
</dbReference>
<dbReference type="InterPro" id="IPR038109">
    <property type="entry name" value="DNA_bind_recomb_sf"/>
</dbReference>
<evidence type="ECO:0000259" key="4">
    <source>
        <dbReference type="PROSITE" id="PS51736"/>
    </source>
</evidence>
<evidence type="ECO:0000256" key="2">
    <source>
        <dbReference type="ARBA" id="ARBA00023172"/>
    </source>
</evidence>
<name>A0A5J6TK62_9CAUD</name>
<accession>A0A5J6TK62</accession>
<dbReference type="SUPFAM" id="SSF53041">
    <property type="entry name" value="Resolvase-like"/>
    <property type="match status" value="1"/>
</dbReference>
<keyword evidence="1" id="KW-0238">DNA-binding</keyword>
<feature type="domain" description="Recombinase" evidence="5">
    <location>
        <begin position="159"/>
        <end position="282"/>
    </location>
</feature>
<dbReference type="EMBL" id="MN234188">
    <property type="protein sequence ID" value="QFG10404.1"/>
    <property type="molecule type" value="Genomic_DNA"/>
</dbReference>
<dbReference type="InterPro" id="IPR011109">
    <property type="entry name" value="DNA_bind_recombinase_dom"/>
</dbReference>
<gene>
    <name evidence="6" type="primary">33</name>
    <name evidence="6" type="ORF">PBI_ANTHONY_33</name>
</gene>
<keyword evidence="3" id="KW-0175">Coiled coil</keyword>
<dbReference type="InterPro" id="IPR036162">
    <property type="entry name" value="Resolvase-like_N_sf"/>
</dbReference>
<protein>
    <submittedName>
        <fullName evidence="6">Integrase</fullName>
    </submittedName>
</protein>
<dbReference type="InterPro" id="IPR050639">
    <property type="entry name" value="SSR_resolvase"/>
</dbReference>
<feature type="coiled-coil region" evidence="3">
    <location>
        <begin position="353"/>
        <end position="410"/>
    </location>
</feature>
<dbReference type="Gene3D" id="3.40.50.1390">
    <property type="entry name" value="Resolvase, N-terminal catalytic domain"/>
    <property type="match status" value="1"/>
</dbReference>
<dbReference type="Pfam" id="PF00239">
    <property type="entry name" value="Resolvase"/>
    <property type="match status" value="1"/>
</dbReference>
<evidence type="ECO:0000256" key="1">
    <source>
        <dbReference type="ARBA" id="ARBA00023125"/>
    </source>
</evidence>
<organism evidence="6 7">
    <name type="scientific">Mycobacterium phage Anthony</name>
    <dbReference type="NCBI Taxonomy" id="2599857"/>
    <lineage>
        <taxon>Viruses</taxon>
        <taxon>Duplodnaviria</taxon>
        <taxon>Heunggongvirae</taxon>
        <taxon>Uroviricota</taxon>
        <taxon>Caudoviricetes</taxon>
        <taxon>Anthonyvirus</taxon>
        <taxon>Anthonyvirus anthony</taxon>
    </lineage>
</organism>
<dbReference type="Pfam" id="PF07508">
    <property type="entry name" value="Recombinase"/>
    <property type="match status" value="1"/>
</dbReference>
<sequence>MGRTRISRSTEESTSIERQREFIAAWAEQNGHEVIGWAEDIDVSGSLDPFETPSLGEWLKDERLHEWDIIVSWKLDRITRRAIPMGKLFGWLMENQKTLVCTSDSIDLSTPMGRLIAYVIATIAEGELEAIRERSKVSHKKLKELGRYAGGRVLYGQRPVAHEDAGWKLDIDEHAAEILNLIIDKLFAGQSVDSIAFDLNEMGELSPSDYQRQWYGNKVRGTKWSSTAIRRLLRSKSLLGYATEDGATMRDSKGAAILRAPALVTREKYDRIQSELEARSRVPQRTLRASPLLGIVLCLDCGQRMYYYCSTRNPDRKYYYCQRDHGRVSIRAERAADDVESLFLEKYGDMKIREKVFIQAENHEVELEDARKAVEEISSFLSTASSATVRSRLMEQLGALDSRITELEALPSRDARWEFVDGKQTYGEAWKAANTDERRALLLKWGITVSFRRRGNAVESVLNEPEDALNRLTA</sequence>
<reference evidence="6 7" key="1">
    <citation type="submission" date="2019-07" db="EMBL/GenBank/DDBJ databases">
        <authorList>
            <person name="Garlena R.A."/>
            <person name="Russell D.A."/>
            <person name="Pope W.H."/>
            <person name="Jacobs-Sera D."/>
            <person name="Hatfull G.F."/>
        </authorList>
    </citation>
    <scope>NUCLEOTIDE SEQUENCE [LARGE SCALE GENOMIC DNA]</scope>
</reference>
<evidence type="ECO:0000259" key="5">
    <source>
        <dbReference type="PROSITE" id="PS51737"/>
    </source>
</evidence>
<dbReference type="PANTHER" id="PTHR30461:SF2">
    <property type="entry name" value="SERINE RECOMBINASE PINE-RELATED"/>
    <property type="match status" value="1"/>
</dbReference>
<dbReference type="GO" id="GO:0003677">
    <property type="term" value="F:DNA binding"/>
    <property type="evidence" value="ECO:0007669"/>
    <property type="project" value="UniProtKB-KW"/>
</dbReference>
<feature type="domain" description="Resolvase/invertase-type recombinase catalytic" evidence="4">
    <location>
        <begin position="1"/>
        <end position="146"/>
    </location>
</feature>
<keyword evidence="7" id="KW-1185">Reference proteome</keyword>
<dbReference type="SMART" id="SM00857">
    <property type="entry name" value="Resolvase"/>
    <property type="match status" value="1"/>
</dbReference>
<dbReference type="GO" id="GO:0000150">
    <property type="term" value="F:DNA strand exchange activity"/>
    <property type="evidence" value="ECO:0007669"/>
    <property type="project" value="InterPro"/>
</dbReference>
<dbReference type="InterPro" id="IPR006119">
    <property type="entry name" value="Resolv_N"/>
</dbReference>
<dbReference type="RefSeq" id="YP_010062069.1">
    <property type="nucleotide sequence ID" value="NC_054790.1"/>
</dbReference>
<dbReference type="GeneID" id="64871704"/>
<dbReference type="KEGG" id="vg:64871704"/>
<dbReference type="CDD" id="cd00338">
    <property type="entry name" value="Ser_Recombinase"/>
    <property type="match status" value="1"/>
</dbReference>
<dbReference type="PANTHER" id="PTHR30461">
    <property type="entry name" value="DNA-INVERTASE FROM LAMBDOID PROPHAGE"/>
    <property type="match status" value="1"/>
</dbReference>
<dbReference type="Proteomes" id="UP000327026">
    <property type="component" value="Segment"/>
</dbReference>
<keyword evidence="2" id="KW-0233">DNA recombination</keyword>
<dbReference type="PROSITE" id="PS51736">
    <property type="entry name" value="RECOMBINASES_3"/>
    <property type="match status" value="1"/>
</dbReference>
<evidence type="ECO:0000313" key="6">
    <source>
        <dbReference type="EMBL" id="QFG10404.1"/>
    </source>
</evidence>